<dbReference type="Pfam" id="PF13028">
    <property type="entry name" value="DUF3889"/>
    <property type="match status" value="1"/>
</dbReference>
<accession>A0A410M847</accession>
<protein>
    <recommendedName>
        <fullName evidence="4">DUF3889 domain-containing protein</fullName>
    </recommendedName>
</protein>
<dbReference type="RefSeq" id="WP_128522635.1">
    <property type="nucleotide sequence ID" value="NZ_CP026118.1"/>
</dbReference>
<evidence type="ECO:0000313" key="2">
    <source>
        <dbReference type="EMBL" id="QAS50873.1"/>
    </source>
</evidence>
<keyword evidence="1" id="KW-0732">Signal</keyword>
<gene>
    <name evidence="2" type="ORF">HLI_01000</name>
</gene>
<dbReference type="AlphaFoldDB" id="A0A410M847"/>
<sequence>MKSKPIKGLVFILVLVFLSLSFNHVFAQPPEYAKWGKTAVEETVKKYPDSELVNYDYNGKVIISEDRSQYNFKFTLNTANGQKKEVLVYVLVNQKSDQLIDVHFDELGSPN</sequence>
<name>A0A410M847_9BACI</name>
<dbReference type="EMBL" id="CP026118">
    <property type="protein sequence ID" value="QAS50873.1"/>
    <property type="molecule type" value="Genomic_DNA"/>
</dbReference>
<organism evidence="2 3">
    <name type="scientific">Halobacillus litoralis</name>
    <dbReference type="NCBI Taxonomy" id="45668"/>
    <lineage>
        <taxon>Bacteria</taxon>
        <taxon>Bacillati</taxon>
        <taxon>Bacillota</taxon>
        <taxon>Bacilli</taxon>
        <taxon>Bacillales</taxon>
        <taxon>Bacillaceae</taxon>
        <taxon>Halobacillus</taxon>
    </lineage>
</organism>
<proteinExistence type="predicted"/>
<dbReference type="Gene3D" id="3.10.450.390">
    <property type="entry name" value="Protein of unknown function DUF3889"/>
    <property type="match status" value="1"/>
</dbReference>
<reference evidence="2 3" key="1">
    <citation type="submission" date="2018-01" db="EMBL/GenBank/DDBJ databases">
        <title>The whole genome sequencing and assembly of Halobacillus litoralis ERB031 strain.</title>
        <authorList>
            <person name="Lee S.-J."/>
            <person name="Park M.-K."/>
            <person name="Kim J.-Y."/>
            <person name="Lee Y.-J."/>
            <person name="Yi H."/>
            <person name="Bahn Y.-S."/>
            <person name="Kim J.F."/>
            <person name="Lee D.-W."/>
        </authorList>
    </citation>
    <scope>NUCLEOTIDE SEQUENCE [LARGE SCALE GENOMIC DNA]</scope>
    <source>
        <strain evidence="2 3">ERB 031</strain>
    </source>
</reference>
<dbReference type="OrthoDB" id="2377048at2"/>
<evidence type="ECO:0008006" key="4">
    <source>
        <dbReference type="Google" id="ProtNLM"/>
    </source>
</evidence>
<evidence type="ECO:0000313" key="3">
    <source>
        <dbReference type="Proteomes" id="UP000287756"/>
    </source>
</evidence>
<feature type="chain" id="PRO_5019016561" description="DUF3889 domain-containing protein" evidence="1">
    <location>
        <begin position="28"/>
        <end position="111"/>
    </location>
</feature>
<dbReference type="KEGG" id="hli:HLI_01000"/>
<evidence type="ECO:0000256" key="1">
    <source>
        <dbReference type="SAM" id="SignalP"/>
    </source>
</evidence>
<dbReference type="InterPro" id="IPR024987">
    <property type="entry name" value="DUF3889"/>
</dbReference>
<dbReference type="Proteomes" id="UP000287756">
    <property type="component" value="Chromosome"/>
</dbReference>
<feature type="signal peptide" evidence="1">
    <location>
        <begin position="1"/>
        <end position="27"/>
    </location>
</feature>